<reference evidence="2" key="1">
    <citation type="submission" date="2018-05" db="EMBL/GenBank/DDBJ databases">
        <authorList>
            <person name="Lanie J.A."/>
            <person name="Ng W.-L."/>
            <person name="Kazmierczak K.M."/>
            <person name="Andrzejewski T.M."/>
            <person name="Davidsen T.M."/>
            <person name="Wayne K.J."/>
            <person name="Tettelin H."/>
            <person name="Glass J.I."/>
            <person name="Rusch D."/>
            <person name="Podicherti R."/>
            <person name="Tsui H.-C.T."/>
            <person name="Winkler M.E."/>
        </authorList>
    </citation>
    <scope>NUCLEOTIDE SEQUENCE</scope>
</reference>
<dbReference type="SUPFAM" id="SSF89796">
    <property type="entry name" value="CoA-transferase family III (CaiB/BaiF)"/>
    <property type="match status" value="1"/>
</dbReference>
<sequence>MNDSVLNNIKVIDLTQHIAGPYCTKLLADYGADVIKVERPAGDPARRIGPFPGHEPHLEKSGLFLYLNTNKRGVTLDLKSDVGRMALLDLVRDADVLVENYSPRVMPSLGLDYQTLSKVNPKLVMTSVSSFGRSGRYSNYRATELVLYALCGMAYITGGYHREPVKHGYNQAQYLGGVAAASGTVAALLGFWRNGGQGQQVDVSILECAISTLFTTLLDYTYAGMVSRRQPSRGSSLRYPAPTKEGYILPTPGVMGDWDTYAAMAEVLELQDPKFATPADRQLHSDEVDNLLKARWLEKTAEEWFHHAQEWRFPFSPVNTMENISGSLQLEDRRYFVEFPHPAVGTLRYPGAPFRMSETPRRQSMPAPTLGQHNGEVFLEATT</sequence>
<dbReference type="Gene3D" id="3.40.50.10540">
    <property type="entry name" value="Crotonobetainyl-coa:carnitine coa-transferase, domain 1"/>
    <property type="match status" value="1"/>
</dbReference>
<evidence type="ECO:0008006" key="3">
    <source>
        <dbReference type="Google" id="ProtNLM"/>
    </source>
</evidence>
<dbReference type="InterPro" id="IPR044855">
    <property type="entry name" value="CoA-Trfase_III_dom3_sf"/>
</dbReference>
<protein>
    <recommendedName>
        <fullName evidence="3">CoA transferase</fullName>
    </recommendedName>
</protein>
<dbReference type="PANTHER" id="PTHR48207">
    <property type="entry name" value="SUCCINATE--HYDROXYMETHYLGLUTARATE COA-TRANSFERASE"/>
    <property type="match status" value="1"/>
</dbReference>
<evidence type="ECO:0000256" key="1">
    <source>
        <dbReference type="ARBA" id="ARBA00022679"/>
    </source>
</evidence>
<dbReference type="Pfam" id="PF02515">
    <property type="entry name" value="CoA_transf_3"/>
    <property type="match status" value="1"/>
</dbReference>
<name>A0A381PG64_9ZZZZ</name>
<dbReference type="InterPro" id="IPR003673">
    <property type="entry name" value="CoA-Trfase_fam_III"/>
</dbReference>
<dbReference type="InterPro" id="IPR023606">
    <property type="entry name" value="CoA-Trfase_III_dom_1_sf"/>
</dbReference>
<dbReference type="GO" id="GO:0008410">
    <property type="term" value="F:CoA-transferase activity"/>
    <property type="evidence" value="ECO:0007669"/>
    <property type="project" value="TreeGrafter"/>
</dbReference>
<keyword evidence="1" id="KW-0808">Transferase</keyword>
<accession>A0A381PG64</accession>
<proteinExistence type="predicted"/>
<organism evidence="2">
    <name type="scientific">marine metagenome</name>
    <dbReference type="NCBI Taxonomy" id="408172"/>
    <lineage>
        <taxon>unclassified sequences</taxon>
        <taxon>metagenomes</taxon>
        <taxon>ecological metagenomes</taxon>
    </lineage>
</organism>
<dbReference type="InterPro" id="IPR050483">
    <property type="entry name" value="CoA-transferase_III_domain"/>
</dbReference>
<evidence type="ECO:0000313" key="2">
    <source>
        <dbReference type="EMBL" id="SUZ66001.1"/>
    </source>
</evidence>
<dbReference type="EMBL" id="UINC01000973">
    <property type="protein sequence ID" value="SUZ66001.1"/>
    <property type="molecule type" value="Genomic_DNA"/>
</dbReference>
<dbReference type="AlphaFoldDB" id="A0A381PG64"/>
<dbReference type="Gene3D" id="3.30.1540.10">
    <property type="entry name" value="formyl-coa transferase, domain 3"/>
    <property type="match status" value="1"/>
</dbReference>
<gene>
    <name evidence="2" type="ORF">METZ01_LOCUS18855</name>
</gene>
<dbReference type="PANTHER" id="PTHR48207:SF3">
    <property type="entry name" value="SUCCINATE--HYDROXYMETHYLGLUTARATE COA-TRANSFERASE"/>
    <property type="match status" value="1"/>
</dbReference>